<evidence type="ECO:0000313" key="2">
    <source>
        <dbReference type="Proteomes" id="UP000249725"/>
    </source>
</evidence>
<gene>
    <name evidence="1" type="ORF">DJ018_12370</name>
</gene>
<dbReference type="Proteomes" id="UP000249725">
    <property type="component" value="Unassembled WGS sequence"/>
</dbReference>
<dbReference type="Gene3D" id="3.90.1150.30">
    <property type="match status" value="1"/>
</dbReference>
<accession>A0A328AHW2</accession>
<dbReference type="OrthoDB" id="277063at2"/>
<keyword evidence="2" id="KW-1185">Reference proteome</keyword>
<dbReference type="InterPro" id="IPR058532">
    <property type="entry name" value="YjbR/MT2646/Rv2570-like"/>
</dbReference>
<dbReference type="InterPro" id="IPR038056">
    <property type="entry name" value="YjbR-like_sf"/>
</dbReference>
<dbReference type="RefSeq" id="WP_111515249.1">
    <property type="nucleotide sequence ID" value="NZ_QFYR01000002.1"/>
</dbReference>
<protein>
    <submittedName>
        <fullName evidence="1">MmcQ/YjbR family DNA-binding protein</fullName>
    </submittedName>
</protein>
<dbReference type="EMBL" id="QFYR01000002">
    <property type="protein sequence ID" value="RAK52964.1"/>
    <property type="molecule type" value="Genomic_DNA"/>
</dbReference>
<comment type="caution">
    <text evidence="1">The sequence shown here is derived from an EMBL/GenBank/DDBJ whole genome shotgun (WGS) entry which is preliminary data.</text>
</comment>
<name>A0A328AHW2_9CAUL</name>
<dbReference type="SUPFAM" id="SSF142906">
    <property type="entry name" value="YjbR-like"/>
    <property type="match status" value="1"/>
</dbReference>
<reference evidence="2" key="1">
    <citation type="submission" date="2018-05" db="EMBL/GenBank/DDBJ databases">
        <authorList>
            <person name="Li X."/>
        </authorList>
    </citation>
    <scope>NUCLEOTIDE SEQUENCE [LARGE SCALE GENOMIC DNA]</scope>
    <source>
        <strain evidence="2">YIM 73061</strain>
    </source>
</reference>
<dbReference type="GO" id="GO:0003677">
    <property type="term" value="F:DNA binding"/>
    <property type="evidence" value="ECO:0007669"/>
    <property type="project" value="UniProtKB-KW"/>
</dbReference>
<sequence>MATIDDVRRLALSLPETAEAPHFAKTSFRVSARIFATWADGQPLMLKLEPEDQANLVADDPARIAPVPGVWGRRGCTFIQLESLEPERLETLVRLAWAATAPKRLHKSLGRA</sequence>
<proteinExistence type="predicted"/>
<dbReference type="AlphaFoldDB" id="A0A328AHW2"/>
<keyword evidence="1" id="KW-0238">DNA-binding</keyword>
<dbReference type="Pfam" id="PF04237">
    <property type="entry name" value="YjbR"/>
    <property type="match status" value="1"/>
</dbReference>
<evidence type="ECO:0000313" key="1">
    <source>
        <dbReference type="EMBL" id="RAK52964.1"/>
    </source>
</evidence>
<organism evidence="1 2">
    <name type="scientific">Phenylobacterium deserti</name>
    <dbReference type="NCBI Taxonomy" id="1914756"/>
    <lineage>
        <taxon>Bacteria</taxon>
        <taxon>Pseudomonadati</taxon>
        <taxon>Pseudomonadota</taxon>
        <taxon>Alphaproteobacteria</taxon>
        <taxon>Caulobacterales</taxon>
        <taxon>Caulobacteraceae</taxon>
        <taxon>Phenylobacterium</taxon>
    </lineage>
</organism>